<dbReference type="PANTHER" id="PTHR11102:SF160">
    <property type="entry name" value="ERAD-ASSOCIATED E3 UBIQUITIN-PROTEIN LIGASE COMPONENT HRD3"/>
    <property type="match status" value="1"/>
</dbReference>
<dbReference type="SUPFAM" id="SSF81901">
    <property type="entry name" value="HCP-like"/>
    <property type="match status" value="2"/>
</dbReference>
<dbReference type="EMBL" id="CP041185">
    <property type="protein sequence ID" value="QDG69203.1"/>
    <property type="molecule type" value="Genomic_DNA"/>
</dbReference>
<dbReference type="OrthoDB" id="5365194at2"/>
<dbReference type="KEGG" id="jas:FJQ89_01345"/>
<evidence type="ECO:0000313" key="2">
    <source>
        <dbReference type="Proteomes" id="UP000316665"/>
    </source>
</evidence>
<dbReference type="AlphaFoldDB" id="A0A4Y6R8K0"/>
<proteinExistence type="predicted"/>
<dbReference type="InterPro" id="IPR011990">
    <property type="entry name" value="TPR-like_helical_dom_sf"/>
</dbReference>
<gene>
    <name evidence="1" type="ORF">FJQ89_01345</name>
</gene>
<reference evidence="1 2" key="1">
    <citation type="submission" date="2019-06" db="EMBL/GenBank/DDBJ databases">
        <title>Complete genome sequence of Janthinobacterium sp. SNU WT3 isolated from diseased rainbow trout.</title>
        <authorList>
            <person name="Oh W.T."/>
            <person name="Park S.C."/>
        </authorList>
    </citation>
    <scope>NUCLEOTIDE SEQUENCE [LARGE SCALE GENOMIC DNA]</scope>
    <source>
        <strain evidence="1 2">SNU WT3</strain>
    </source>
</reference>
<dbReference type="Proteomes" id="UP000316665">
    <property type="component" value="Chromosome"/>
</dbReference>
<evidence type="ECO:0000313" key="1">
    <source>
        <dbReference type="EMBL" id="QDG69203.1"/>
    </source>
</evidence>
<keyword evidence="2" id="KW-1185">Reference proteome</keyword>
<dbReference type="SMART" id="SM00671">
    <property type="entry name" value="SEL1"/>
    <property type="match status" value="5"/>
</dbReference>
<dbReference type="InterPro" id="IPR050767">
    <property type="entry name" value="Sel1_AlgK"/>
</dbReference>
<sequence>MFSSSRLRRMPRKLLLLIPLLLPLPVVAQTSPTLLDLQLIAIKARAGVTTHSPESIAEFVETRRAAEGGDVEAQLELARMLQLGVGAPQSTAQSMAWVRKSAEGGYAPAQAALGLAYTVGGKVPIDRVQGEYWLRQGVAQGDALAQTILALEFIDGASSAEEQALAIIWLKAAANEQHFVPAYNALGEHLMRSATDDAQRIDAFAWYQRSAREKQPAGMRNLARAHELGLGVKQSDKLALVWYERAAWSGDLPAMRRMLDVYAKGGLGQAVNAEDAAEWRAKLAEREKK</sequence>
<accession>A0A4Y6R8K0</accession>
<dbReference type="PANTHER" id="PTHR11102">
    <property type="entry name" value="SEL-1-LIKE PROTEIN"/>
    <property type="match status" value="1"/>
</dbReference>
<dbReference type="Gene3D" id="1.25.40.10">
    <property type="entry name" value="Tetratricopeptide repeat domain"/>
    <property type="match status" value="1"/>
</dbReference>
<dbReference type="InterPro" id="IPR006597">
    <property type="entry name" value="Sel1-like"/>
</dbReference>
<organism evidence="1 2">
    <name type="scientific">Janthinobacterium tructae</name>
    <dbReference type="NCBI Taxonomy" id="2590869"/>
    <lineage>
        <taxon>Bacteria</taxon>
        <taxon>Pseudomonadati</taxon>
        <taxon>Pseudomonadota</taxon>
        <taxon>Betaproteobacteria</taxon>
        <taxon>Burkholderiales</taxon>
        <taxon>Oxalobacteraceae</taxon>
        <taxon>Janthinobacterium</taxon>
    </lineage>
</organism>
<name>A0A4Y6R8K0_9BURK</name>
<protein>
    <submittedName>
        <fullName evidence="1">Sel1 repeat family protein</fullName>
    </submittedName>
</protein>
<dbReference type="Pfam" id="PF08238">
    <property type="entry name" value="Sel1"/>
    <property type="match status" value="5"/>
</dbReference>